<dbReference type="RefSeq" id="WP_175608889.1">
    <property type="nucleotide sequence ID" value="NZ_CP016616.1"/>
</dbReference>
<reference evidence="1" key="1">
    <citation type="submission" date="2016-07" db="EMBL/GenBank/DDBJ databases">
        <title>Microvirga ossetica sp. nov. a new species of rhizobia isolated from root nodules of the legume species Vicia alpestris Steven originated from North Ossetia region in the Caucasus.</title>
        <authorList>
            <person name="Safronova V.I."/>
            <person name="Kuznetsova I.G."/>
            <person name="Sazanova A.L."/>
            <person name="Belimov A."/>
            <person name="Andronov E."/>
            <person name="Osledkin Y.S."/>
            <person name="Onishchuk O.P."/>
            <person name="Kurchak O.N."/>
            <person name="Shaposhnikov A.I."/>
            <person name="Willems A."/>
            <person name="Tikhonovich I.A."/>
        </authorList>
    </citation>
    <scope>NUCLEOTIDE SEQUENCE [LARGE SCALE GENOMIC DNA]</scope>
    <source>
        <strain evidence="1">V5/3M</strain>
    </source>
</reference>
<sequence length="95" mass="10611">MPKQSKTPRNPSPWPSAGYVAVQQILGRWGGPLPISPSRWWRGVASGEFPPPYDVGGRTCWRVEDVNRLMDTFAEKEAPRRIRRRGATGRPSPAA</sequence>
<dbReference type="EMBL" id="CP016616">
    <property type="protein sequence ID" value="ANY80638.1"/>
    <property type="molecule type" value="Genomic_DNA"/>
</dbReference>
<accession>A0A1B2EKY0</accession>
<organism evidence="1">
    <name type="scientific">Microvirga ossetica</name>
    <dbReference type="NCBI Taxonomy" id="1882682"/>
    <lineage>
        <taxon>Bacteria</taxon>
        <taxon>Pseudomonadati</taxon>
        <taxon>Pseudomonadota</taxon>
        <taxon>Alphaproteobacteria</taxon>
        <taxon>Hyphomicrobiales</taxon>
        <taxon>Methylobacteriaceae</taxon>
        <taxon>Microvirga</taxon>
    </lineage>
</organism>
<protein>
    <submittedName>
        <fullName evidence="1">Uncharacterized protein</fullName>
    </submittedName>
</protein>
<proteinExistence type="predicted"/>
<name>A0A1B2EKY0_9HYPH</name>
<gene>
    <name evidence="1" type="ORF">BB934_22385</name>
</gene>
<dbReference type="KEGG" id="moc:BB934_22385"/>
<dbReference type="AlphaFoldDB" id="A0A1B2EKY0"/>
<evidence type="ECO:0000313" key="1">
    <source>
        <dbReference type="EMBL" id="ANY80638.1"/>
    </source>
</evidence>